<accession>A0A8S9WJI8</accession>
<evidence type="ECO:0000313" key="1">
    <source>
        <dbReference type="EMBL" id="KAF6197482.1"/>
    </source>
</evidence>
<gene>
    <name evidence="1" type="ORF">GE061_020157</name>
</gene>
<protein>
    <submittedName>
        <fullName evidence="1">Uncharacterized protein</fullName>
    </submittedName>
</protein>
<proteinExistence type="predicted"/>
<dbReference type="OrthoDB" id="8052431at2759"/>
<name>A0A8S9WJI8_APOLU</name>
<dbReference type="AlphaFoldDB" id="A0A8S9WJI8"/>
<evidence type="ECO:0000313" key="2">
    <source>
        <dbReference type="Proteomes" id="UP000466442"/>
    </source>
</evidence>
<reference evidence="1" key="1">
    <citation type="journal article" date="2021" name="Mol. Ecol. Resour.">
        <title>Apolygus lucorum genome provides insights into omnivorousness and mesophyll feeding.</title>
        <authorList>
            <person name="Liu Y."/>
            <person name="Liu H."/>
            <person name="Wang H."/>
            <person name="Huang T."/>
            <person name="Liu B."/>
            <person name="Yang B."/>
            <person name="Yin L."/>
            <person name="Li B."/>
            <person name="Zhang Y."/>
            <person name="Zhang S."/>
            <person name="Jiang F."/>
            <person name="Zhang X."/>
            <person name="Ren Y."/>
            <person name="Wang B."/>
            <person name="Wang S."/>
            <person name="Lu Y."/>
            <person name="Wu K."/>
            <person name="Fan W."/>
            <person name="Wang G."/>
        </authorList>
    </citation>
    <scope>NUCLEOTIDE SEQUENCE</scope>
    <source>
        <strain evidence="1">12Hb</strain>
    </source>
</reference>
<organism evidence="1 2">
    <name type="scientific">Apolygus lucorum</name>
    <name type="common">Small green plant bug</name>
    <name type="synonym">Lygocoris lucorum</name>
    <dbReference type="NCBI Taxonomy" id="248454"/>
    <lineage>
        <taxon>Eukaryota</taxon>
        <taxon>Metazoa</taxon>
        <taxon>Ecdysozoa</taxon>
        <taxon>Arthropoda</taxon>
        <taxon>Hexapoda</taxon>
        <taxon>Insecta</taxon>
        <taxon>Pterygota</taxon>
        <taxon>Neoptera</taxon>
        <taxon>Paraneoptera</taxon>
        <taxon>Hemiptera</taxon>
        <taxon>Heteroptera</taxon>
        <taxon>Panheteroptera</taxon>
        <taxon>Cimicomorpha</taxon>
        <taxon>Miridae</taxon>
        <taxon>Mirini</taxon>
        <taxon>Apolygus</taxon>
    </lineage>
</organism>
<sequence>MSGEDEMQVGKLSVKELMQRMSEMIDSKDLATKADLKELSKEVSGLKTGQEVLKGKVDELALKNAAMEAKITRLEDLTKKSNLLFKNIANQTDVDPRQVVYAFCREVLQVEDNNLSIVYARFLKKESEYNLILAEFADSRDVAGILKRTSRLKGTGYSIQRDYSEETRKMRGKFFSMKDIIRRSHPDLKIDVRPGSLWIGKSQFFWDPESSELVGRKPGSTEAAKWNELLKKAGGIRADKKTSTRNRSPMDGVD</sequence>
<keyword evidence="2" id="KW-1185">Reference proteome</keyword>
<dbReference type="Proteomes" id="UP000466442">
    <property type="component" value="Unassembled WGS sequence"/>
</dbReference>
<dbReference type="EMBL" id="WIXP02000041">
    <property type="protein sequence ID" value="KAF6197482.1"/>
    <property type="molecule type" value="Genomic_DNA"/>
</dbReference>
<comment type="caution">
    <text evidence="1">The sequence shown here is derived from an EMBL/GenBank/DDBJ whole genome shotgun (WGS) entry which is preliminary data.</text>
</comment>